<dbReference type="EMBL" id="CP021081">
    <property type="protein sequence ID" value="ASN81372.1"/>
    <property type="molecule type" value="Genomic_DNA"/>
</dbReference>
<protein>
    <recommendedName>
        <fullName evidence="1">HNH nuclease domain-containing protein</fullName>
    </recommendedName>
</protein>
<name>A0A221SXJ8_9DEIO</name>
<evidence type="ECO:0000313" key="2">
    <source>
        <dbReference type="EMBL" id="ASN81372.1"/>
    </source>
</evidence>
<dbReference type="RefSeq" id="WP_081425847.1">
    <property type="nucleotide sequence ID" value="NZ_CP021081.1"/>
</dbReference>
<keyword evidence="3" id="KW-1185">Reference proteome</keyword>
<feature type="domain" description="HNH nuclease" evidence="1">
    <location>
        <begin position="146"/>
        <end position="205"/>
    </location>
</feature>
<organism evidence="2 3">
    <name type="scientific">Deinococcus ficus</name>
    <dbReference type="NCBI Taxonomy" id="317577"/>
    <lineage>
        <taxon>Bacteria</taxon>
        <taxon>Thermotogati</taxon>
        <taxon>Deinococcota</taxon>
        <taxon>Deinococci</taxon>
        <taxon>Deinococcales</taxon>
        <taxon>Deinococcaceae</taxon>
        <taxon>Deinococcus</taxon>
    </lineage>
</organism>
<evidence type="ECO:0000259" key="1">
    <source>
        <dbReference type="SMART" id="SM00507"/>
    </source>
</evidence>
<dbReference type="Gene3D" id="1.10.30.50">
    <property type="match status" value="1"/>
</dbReference>
<sequence length="231" mass="25278">MAGKRWSEVELAAAVESYLTMLQLENTQTPYGKAAYNQKLRNGPLKDRSKGAVEHRMANISAVLRGMGYEYIDGYKPLGNVGSRVASTITKLFASHGLLPLPSENEQELQQRVDALQESGHLSLPPGQATPQQVQVGRLVFKRDPSVIAWVLQEAAGTCELCGLPAPFKNQKGEPYLEVHHVRRLADGGPDTVQNAVALCPNCHRRCHSGLDRTEAVKALYARLSRLVPSA</sequence>
<dbReference type="InterPro" id="IPR002711">
    <property type="entry name" value="HNH"/>
</dbReference>
<reference evidence="2 3" key="1">
    <citation type="submission" date="2017-05" db="EMBL/GenBank/DDBJ databases">
        <title>The complete genome sequence of Deinococcus ficus isolated from the rhizosphere of the Ficus religiosa L. in Taiwan.</title>
        <authorList>
            <person name="Wu K.-M."/>
            <person name="Liao T.-L."/>
            <person name="Liu Y.-M."/>
            <person name="Young C.-C."/>
            <person name="Tsai S.-F."/>
        </authorList>
    </citation>
    <scope>NUCLEOTIDE SEQUENCE [LARGE SCALE GENOMIC DNA]</scope>
    <source>
        <strain evidence="2 3">CC-FR2-10</strain>
    </source>
</reference>
<dbReference type="InterPro" id="IPR003615">
    <property type="entry name" value="HNH_nuc"/>
</dbReference>
<dbReference type="Pfam" id="PF01844">
    <property type="entry name" value="HNH"/>
    <property type="match status" value="1"/>
</dbReference>
<proteinExistence type="predicted"/>
<dbReference type="GO" id="GO:0008270">
    <property type="term" value="F:zinc ion binding"/>
    <property type="evidence" value="ECO:0007669"/>
    <property type="project" value="InterPro"/>
</dbReference>
<dbReference type="CDD" id="cd00085">
    <property type="entry name" value="HNHc"/>
    <property type="match status" value="1"/>
</dbReference>
<accession>A0A221SXJ8</accession>
<dbReference type="Proteomes" id="UP000259030">
    <property type="component" value="Chromosome"/>
</dbReference>
<dbReference type="AlphaFoldDB" id="A0A221SXJ8"/>
<dbReference type="GO" id="GO:0003676">
    <property type="term" value="F:nucleic acid binding"/>
    <property type="evidence" value="ECO:0007669"/>
    <property type="project" value="InterPro"/>
</dbReference>
<dbReference type="KEGG" id="dfc:DFI_10420"/>
<evidence type="ECO:0000313" key="3">
    <source>
        <dbReference type="Proteomes" id="UP000259030"/>
    </source>
</evidence>
<gene>
    <name evidence="2" type="ORF">DFI_10420</name>
</gene>
<dbReference type="SMART" id="SM00507">
    <property type="entry name" value="HNHc"/>
    <property type="match status" value="1"/>
</dbReference>
<dbReference type="GO" id="GO:0004519">
    <property type="term" value="F:endonuclease activity"/>
    <property type="evidence" value="ECO:0007669"/>
    <property type="project" value="InterPro"/>
</dbReference>